<dbReference type="Proteomes" id="UP000623608">
    <property type="component" value="Unassembled WGS sequence"/>
</dbReference>
<evidence type="ECO:0000259" key="1">
    <source>
        <dbReference type="Pfam" id="PF12680"/>
    </source>
</evidence>
<evidence type="ECO:0000313" key="3">
    <source>
        <dbReference type="Proteomes" id="UP000623608"/>
    </source>
</evidence>
<dbReference type="AlphaFoldDB" id="A0A919TS77"/>
<dbReference type="InterPro" id="IPR037401">
    <property type="entry name" value="SnoaL-like"/>
</dbReference>
<dbReference type="Gene3D" id="3.10.450.50">
    <property type="match status" value="1"/>
</dbReference>
<reference evidence="2" key="1">
    <citation type="submission" date="2021-01" db="EMBL/GenBank/DDBJ databases">
        <title>Whole genome shotgun sequence of Actinoplanes tereljensis NBRC 105297.</title>
        <authorList>
            <person name="Komaki H."/>
            <person name="Tamura T."/>
        </authorList>
    </citation>
    <scope>NUCLEOTIDE SEQUENCE</scope>
    <source>
        <strain evidence="2">NBRC 105297</strain>
    </source>
</reference>
<proteinExistence type="predicted"/>
<organism evidence="2 3">
    <name type="scientific">Paractinoplanes tereljensis</name>
    <dbReference type="NCBI Taxonomy" id="571912"/>
    <lineage>
        <taxon>Bacteria</taxon>
        <taxon>Bacillati</taxon>
        <taxon>Actinomycetota</taxon>
        <taxon>Actinomycetes</taxon>
        <taxon>Micromonosporales</taxon>
        <taxon>Micromonosporaceae</taxon>
        <taxon>Paractinoplanes</taxon>
    </lineage>
</organism>
<protein>
    <recommendedName>
        <fullName evidence="1">SnoaL-like domain-containing protein</fullName>
    </recommendedName>
</protein>
<dbReference type="Pfam" id="PF12680">
    <property type="entry name" value="SnoaL_2"/>
    <property type="match status" value="1"/>
</dbReference>
<keyword evidence="3" id="KW-1185">Reference proteome</keyword>
<feature type="domain" description="SnoaL-like" evidence="1">
    <location>
        <begin position="5"/>
        <end position="114"/>
    </location>
</feature>
<name>A0A919TS77_9ACTN</name>
<dbReference type="EMBL" id="BOMY01000020">
    <property type="protein sequence ID" value="GIF19969.1"/>
    <property type="molecule type" value="Genomic_DNA"/>
</dbReference>
<dbReference type="SUPFAM" id="SSF54427">
    <property type="entry name" value="NTF2-like"/>
    <property type="match status" value="1"/>
</dbReference>
<evidence type="ECO:0000313" key="2">
    <source>
        <dbReference type="EMBL" id="GIF19969.1"/>
    </source>
</evidence>
<gene>
    <name evidence="2" type="ORF">Ate02nite_26990</name>
</gene>
<sequence length="156" mass="17267">MTVGERYLRAIATPDLTEVDALFAEDVVFYTPFARAARGRDFIRAFIAAFHQAMPGLRATLHDEFGSADGSRVAVRISIHWHNIGSFMGNPPTGDTGVESEIHTLRLTDGRITECWVGHNTLDLTYHQLVSWSMKLPADTTDPAPELSSVTARPRD</sequence>
<accession>A0A919TS77</accession>
<dbReference type="InterPro" id="IPR032710">
    <property type="entry name" value="NTF2-like_dom_sf"/>
</dbReference>
<dbReference type="RefSeq" id="WP_203805176.1">
    <property type="nucleotide sequence ID" value="NZ_BOMY01000020.1"/>
</dbReference>
<comment type="caution">
    <text evidence="2">The sequence shown here is derived from an EMBL/GenBank/DDBJ whole genome shotgun (WGS) entry which is preliminary data.</text>
</comment>